<gene>
    <name evidence="4" type="ORF">DPMN_058191</name>
</gene>
<protein>
    <recommendedName>
        <fullName evidence="2">Cilia- and flagella-associated protein 126</fullName>
    </recommendedName>
</protein>
<dbReference type="Pfam" id="PF22611">
    <property type="entry name" value="CFAP126"/>
    <property type="match status" value="1"/>
</dbReference>
<accession>A0A9D4C1J8</accession>
<dbReference type="PANTHER" id="PTHR34639">
    <property type="entry name" value="PROTEIN FLATTOP"/>
    <property type="match status" value="1"/>
</dbReference>
<dbReference type="CDD" id="cd23705">
    <property type="entry name" value="Flattop"/>
    <property type="match status" value="1"/>
</dbReference>
<reference evidence="4" key="1">
    <citation type="journal article" date="2019" name="bioRxiv">
        <title>The Genome of the Zebra Mussel, Dreissena polymorpha: A Resource for Invasive Species Research.</title>
        <authorList>
            <person name="McCartney M.A."/>
            <person name="Auch B."/>
            <person name="Kono T."/>
            <person name="Mallez S."/>
            <person name="Zhang Y."/>
            <person name="Obille A."/>
            <person name="Becker A."/>
            <person name="Abrahante J.E."/>
            <person name="Garbe J."/>
            <person name="Badalamenti J.P."/>
            <person name="Herman A."/>
            <person name="Mangelson H."/>
            <person name="Liachko I."/>
            <person name="Sullivan S."/>
            <person name="Sone E.D."/>
            <person name="Koren S."/>
            <person name="Silverstein K.A.T."/>
            <person name="Beckman K.B."/>
            <person name="Gohl D.M."/>
        </authorList>
    </citation>
    <scope>NUCLEOTIDE SEQUENCE</scope>
    <source>
        <strain evidence="4">Duluth1</strain>
        <tissue evidence="4">Whole animal</tissue>
    </source>
</reference>
<dbReference type="PANTHER" id="PTHR34639:SF1">
    <property type="entry name" value="PROTEIN FLATTOP"/>
    <property type="match status" value="1"/>
</dbReference>
<evidence type="ECO:0000313" key="5">
    <source>
        <dbReference type="Proteomes" id="UP000828390"/>
    </source>
</evidence>
<comment type="similarity">
    <text evidence="1">Belongs to the Flattop family.</text>
</comment>
<organism evidence="4 5">
    <name type="scientific">Dreissena polymorpha</name>
    <name type="common">Zebra mussel</name>
    <name type="synonym">Mytilus polymorpha</name>
    <dbReference type="NCBI Taxonomy" id="45954"/>
    <lineage>
        <taxon>Eukaryota</taxon>
        <taxon>Metazoa</taxon>
        <taxon>Spiralia</taxon>
        <taxon>Lophotrochozoa</taxon>
        <taxon>Mollusca</taxon>
        <taxon>Bivalvia</taxon>
        <taxon>Autobranchia</taxon>
        <taxon>Heteroconchia</taxon>
        <taxon>Euheterodonta</taxon>
        <taxon>Imparidentia</taxon>
        <taxon>Neoheterodontei</taxon>
        <taxon>Myida</taxon>
        <taxon>Dreissenoidea</taxon>
        <taxon>Dreissenidae</taxon>
        <taxon>Dreissena</taxon>
    </lineage>
</organism>
<sequence length="185" mass="20281">MALHFSANQYERNFKPTLLQNWEVPRRYRERPRAFVGFTQIIANDKGHLMQGVKRSRESPWGTFVGTWDLPLKIPGNNMTNSTARTENAVLRLDRIKTDGDIVLGGKLKQCKVPSPLPVKADIDADKTLSPKAAGATTELRASGTGMRSGAQAPLPKSSVELPASPGFLKSVGQGKYHRVVCKGI</sequence>
<evidence type="ECO:0000256" key="3">
    <source>
        <dbReference type="SAM" id="MobiDB-lite"/>
    </source>
</evidence>
<dbReference type="InterPro" id="IPR038797">
    <property type="entry name" value="Fltp"/>
</dbReference>
<evidence type="ECO:0000313" key="4">
    <source>
        <dbReference type="EMBL" id="KAH3715480.1"/>
    </source>
</evidence>
<dbReference type="AlphaFoldDB" id="A0A9D4C1J8"/>
<dbReference type="EMBL" id="JAIWYP010000013">
    <property type="protein sequence ID" value="KAH3715480.1"/>
    <property type="molecule type" value="Genomic_DNA"/>
</dbReference>
<dbReference type="Proteomes" id="UP000828390">
    <property type="component" value="Unassembled WGS sequence"/>
</dbReference>
<comment type="caution">
    <text evidence="4">The sequence shown here is derived from an EMBL/GenBank/DDBJ whole genome shotgun (WGS) entry which is preliminary data.</text>
</comment>
<keyword evidence="5" id="KW-1185">Reference proteome</keyword>
<reference evidence="4" key="2">
    <citation type="submission" date="2020-11" db="EMBL/GenBank/DDBJ databases">
        <authorList>
            <person name="McCartney M.A."/>
            <person name="Auch B."/>
            <person name="Kono T."/>
            <person name="Mallez S."/>
            <person name="Becker A."/>
            <person name="Gohl D.M."/>
            <person name="Silverstein K.A.T."/>
            <person name="Koren S."/>
            <person name="Bechman K.B."/>
            <person name="Herman A."/>
            <person name="Abrahante J.E."/>
            <person name="Garbe J."/>
        </authorList>
    </citation>
    <scope>NUCLEOTIDE SEQUENCE</scope>
    <source>
        <strain evidence="4">Duluth1</strain>
        <tissue evidence="4">Whole animal</tissue>
    </source>
</reference>
<evidence type="ECO:0000256" key="2">
    <source>
        <dbReference type="ARBA" id="ARBA00033306"/>
    </source>
</evidence>
<dbReference type="GO" id="GO:0044782">
    <property type="term" value="P:cilium organization"/>
    <property type="evidence" value="ECO:0007669"/>
    <property type="project" value="TreeGrafter"/>
</dbReference>
<proteinExistence type="inferred from homology"/>
<evidence type="ECO:0000256" key="1">
    <source>
        <dbReference type="ARBA" id="ARBA00009887"/>
    </source>
</evidence>
<feature type="region of interest" description="Disordered" evidence="3">
    <location>
        <begin position="130"/>
        <end position="159"/>
    </location>
</feature>
<dbReference type="GO" id="GO:0036064">
    <property type="term" value="C:ciliary basal body"/>
    <property type="evidence" value="ECO:0007669"/>
    <property type="project" value="TreeGrafter"/>
</dbReference>
<name>A0A9D4C1J8_DREPO</name>